<feature type="compositionally biased region" description="Basic and acidic residues" evidence="1">
    <location>
        <begin position="1106"/>
        <end position="1118"/>
    </location>
</feature>
<organism evidence="2 3">
    <name type="scientific">Venturia nashicola</name>
    <dbReference type="NCBI Taxonomy" id="86259"/>
    <lineage>
        <taxon>Eukaryota</taxon>
        <taxon>Fungi</taxon>
        <taxon>Dikarya</taxon>
        <taxon>Ascomycota</taxon>
        <taxon>Pezizomycotina</taxon>
        <taxon>Dothideomycetes</taxon>
        <taxon>Pleosporomycetidae</taxon>
        <taxon>Venturiales</taxon>
        <taxon>Venturiaceae</taxon>
        <taxon>Venturia</taxon>
    </lineage>
</organism>
<feature type="region of interest" description="Disordered" evidence="1">
    <location>
        <begin position="490"/>
        <end position="1293"/>
    </location>
</feature>
<feature type="compositionally biased region" description="Basic residues" evidence="1">
    <location>
        <begin position="513"/>
        <end position="524"/>
    </location>
</feature>
<feature type="compositionally biased region" description="Polar residues" evidence="1">
    <location>
        <begin position="1088"/>
        <end position="1103"/>
    </location>
</feature>
<evidence type="ECO:0000256" key="1">
    <source>
        <dbReference type="SAM" id="MobiDB-lite"/>
    </source>
</evidence>
<accession>A0A4Z1PLZ7</accession>
<comment type="caution">
    <text evidence="2">The sequence shown here is derived from an EMBL/GenBank/DDBJ whole genome shotgun (WGS) entry which is preliminary data.</text>
</comment>
<feature type="compositionally biased region" description="Polar residues" evidence="1">
    <location>
        <begin position="30"/>
        <end position="41"/>
    </location>
</feature>
<gene>
    <name evidence="2" type="ORF">E6O75_ATG02268</name>
</gene>
<reference evidence="2 3" key="1">
    <citation type="submission" date="2019-04" db="EMBL/GenBank/DDBJ databases">
        <title>High contiguity whole genome sequence and gene annotation resource for two Venturia nashicola isolates.</title>
        <authorList>
            <person name="Prokchorchik M."/>
            <person name="Won K."/>
            <person name="Lee Y."/>
            <person name="Choi E.D."/>
            <person name="Segonzac C."/>
            <person name="Sohn K.H."/>
        </authorList>
    </citation>
    <scope>NUCLEOTIDE SEQUENCE [LARGE SCALE GENOMIC DNA]</scope>
    <source>
        <strain evidence="2 3">PRI2</strain>
    </source>
</reference>
<feature type="compositionally biased region" description="Polar residues" evidence="1">
    <location>
        <begin position="704"/>
        <end position="713"/>
    </location>
</feature>
<feature type="region of interest" description="Disordered" evidence="1">
    <location>
        <begin position="20"/>
        <end position="41"/>
    </location>
</feature>
<feature type="compositionally biased region" description="Basic and acidic residues" evidence="1">
    <location>
        <begin position="416"/>
        <end position="427"/>
    </location>
</feature>
<sequence>MASTTDPDVCVDPDFVALRNHRRGFPTPSPSAGQQAGSQPYSKKIGLHVRFESDRVSAKDPKAASMSSTTESSVYIDPIGFLGPLARPVLNHAITATGLNSPTANPHPHRSRSSIAAFLDHDNDNAHRADNANPWNFPKLLPSTTQAAMNIIQTDARGRALTKRQLGAIRKIVCCPSKCETEGLSKPIRPPSHQLILDIAPLGSNYAPSEVSEDPSHRKAKSAWNYPKLEARSQKLVSRPNIGEKRKSKVQKRESDVDVMPEFLGGFGDFESAHSEPEVVLEPAPKPQKKQKGKKGKQDAGQNNPQAQQSAKQSKKQLKKLVQQEPLDEEFHASQLYGEYNADASTERAQLPTELEVQQSPTPSAKFAGWDMAPQEPPPEQRTEGSRRSKYSHQGSHKSASVQEELEDDWGVLELPEGKVSNREAKSSKRSGHSYHGSPKAESSRLHHSQHESQKVKSPRHSSRHHEAQKTLSIAAGSVAWGEPEGIAGAGAEMWVGNPAASLQGSHKDSDRHSKKTTSRHSGSRRSNMFAGDLPLHTIFEDAPSESMKQSSSRRGQAVKSGGRLSRSNEEFDVLDLNEKPASRHSSGSRRSHDLQSRPGDNVDNWDMIEKPASKHGSGSGRSGGHQSRTGEVVDGWAQQEQPSSKHGSTRNGSHRSRTADVLDGWGQPEKPSPKQGSHQSDGHRSRLSEATDHYDPPEKPASRQGSHGSNSNHIRHSEAIDDWDQPDKPVSRPGSHSKIGGRQSRQSSATDYWDQPEKSSSKHGSKSSSRVSRHNKDDVGDGGWDSSDRVVSRQASVAGGSQAGWDTKASSDTQSKADQGWGDDDGAPSKHGSGSGSHRNESLKSSSRSNHYEEQEDGRDSRHRSHRSGSGSHKKPSDPRASVSRSPSKKGTIASSYLAPLVEDDPENWHGWDGDGDKSRRKSRSHKSHSEAAVDEWIQGSIKAGSSKSSPVKEHNSPAMALSIGSTVTSTTSIDPHAPSLRNDPIESWAAGRVPRDSSVGTRFGRDPPVGSGFGAQPGSAAGWSQSGRVEGETGMGSRMSGSWTSSRGIREAAEQGGWATQTSDGSHQSSHRPGSAREERVGSGWDTRTCSSLEASKVSSRQSHRGEPSSREDSRASSRRSSSHRSGPENWSQSGRLEGETGKGSRRSSQQSSRQSSRQHEVAPVDDGGWNTQTSSSQERDSHNSKRSSSIRRDVSPAFDNDVQGGGWKNSVRSSRHSAGSRRSRASTAQDDGGWGELAQQGDWGVDADAPQNAAGGWAGGDERNSNLSKKSGSRGSKGSKRSGDISKSFF</sequence>
<feature type="compositionally biased region" description="Basic residues" evidence="1">
    <location>
        <begin position="1216"/>
        <end position="1227"/>
    </location>
</feature>
<evidence type="ECO:0000313" key="2">
    <source>
        <dbReference type="EMBL" id="TID23094.1"/>
    </source>
</evidence>
<evidence type="ECO:0000313" key="3">
    <source>
        <dbReference type="Proteomes" id="UP000298493"/>
    </source>
</evidence>
<feature type="compositionally biased region" description="Basic and acidic residues" evidence="1">
    <location>
        <begin position="908"/>
        <end position="919"/>
    </location>
</feature>
<name>A0A4Z1PLZ7_9PEZI</name>
<feature type="compositionally biased region" description="Low complexity" evidence="1">
    <location>
        <begin position="1149"/>
        <end position="1158"/>
    </location>
</feature>
<proteinExistence type="predicted"/>
<feature type="compositionally biased region" description="Basic and acidic residues" evidence="1">
    <location>
        <begin position="442"/>
        <end position="455"/>
    </location>
</feature>
<dbReference type="Proteomes" id="UP000298493">
    <property type="component" value="Unassembled WGS sequence"/>
</dbReference>
<protein>
    <submittedName>
        <fullName evidence="2">Uncharacterized protein</fullName>
    </submittedName>
</protein>
<feature type="compositionally biased region" description="Basic and acidic residues" evidence="1">
    <location>
        <begin position="716"/>
        <end position="731"/>
    </location>
</feature>
<feature type="compositionally biased region" description="Polar residues" evidence="1">
    <location>
        <begin position="639"/>
        <end position="652"/>
    </location>
</feature>
<keyword evidence="3" id="KW-1185">Reference proteome</keyword>
<feature type="region of interest" description="Disordered" evidence="1">
    <location>
        <begin position="207"/>
        <end position="226"/>
    </location>
</feature>
<feature type="compositionally biased region" description="Basic and acidic residues" evidence="1">
    <location>
        <begin position="681"/>
        <end position="702"/>
    </location>
</feature>
<feature type="region of interest" description="Disordered" evidence="1">
    <location>
        <begin position="235"/>
        <end position="478"/>
    </location>
</feature>
<dbReference type="EMBL" id="SNSC02000007">
    <property type="protein sequence ID" value="TID23094.1"/>
    <property type="molecule type" value="Genomic_DNA"/>
</dbReference>
<feature type="compositionally biased region" description="Low complexity" evidence="1">
    <location>
        <begin position="964"/>
        <end position="975"/>
    </location>
</feature>
<feature type="compositionally biased region" description="Polar residues" evidence="1">
    <location>
        <begin position="392"/>
        <end position="402"/>
    </location>
</feature>
<feature type="compositionally biased region" description="Polar residues" evidence="1">
    <location>
        <begin position="809"/>
        <end position="818"/>
    </location>
</feature>
<feature type="compositionally biased region" description="Polar residues" evidence="1">
    <location>
        <begin position="1060"/>
        <end position="1074"/>
    </location>
</feature>